<evidence type="ECO:0000313" key="2">
    <source>
        <dbReference type="EMBL" id="ARN81599.1"/>
    </source>
</evidence>
<dbReference type="STRING" id="655015.B1812_11550"/>
<sequence length="72" mass="8088">MPWLPQDAPRHTHKADTPHLCRLWSEVANEVLGETGDEGRAVRAANAVVARERRRSEKDFHGKSEGGLDRES</sequence>
<accession>A0A1W6MVT0</accession>
<evidence type="ECO:0000256" key="1">
    <source>
        <dbReference type="SAM" id="MobiDB-lite"/>
    </source>
</evidence>
<feature type="region of interest" description="Disordered" evidence="1">
    <location>
        <begin position="50"/>
        <end position="72"/>
    </location>
</feature>
<gene>
    <name evidence="2" type="ORF">B1812_11550</name>
</gene>
<dbReference type="KEGG" id="mbry:B1812_11550"/>
<dbReference type="Proteomes" id="UP000193978">
    <property type="component" value="Chromosome"/>
</dbReference>
<dbReference type="AlphaFoldDB" id="A0A1W6MVT0"/>
<keyword evidence="3" id="KW-1185">Reference proteome</keyword>
<proteinExistence type="predicted"/>
<organism evidence="2 3">
    <name type="scientific">Methylocystis bryophila</name>
    <dbReference type="NCBI Taxonomy" id="655015"/>
    <lineage>
        <taxon>Bacteria</taxon>
        <taxon>Pseudomonadati</taxon>
        <taxon>Pseudomonadota</taxon>
        <taxon>Alphaproteobacteria</taxon>
        <taxon>Hyphomicrobiales</taxon>
        <taxon>Methylocystaceae</taxon>
        <taxon>Methylocystis</taxon>
    </lineage>
</organism>
<reference evidence="2 3" key="1">
    <citation type="submission" date="2017-02" db="EMBL/GenBank/DDBJ databases">
        <authorList>
            <person name="Peterson S.W."/>
        </authorList>
    </citation>
    <scope>NUCLEOTIDE SEQUENCE [LARGE SCALE GENOMIC DNA]</scope>
    <source>
        <strain evidence="2 3">S285</strain>
    </source>
</reference>
<protein>
    <submittedName>
        <fullName evidence="2">Uncharacterized protein</fullName>
    </submittedName>
</protein>
<evidence type="ECO:0000313" key="3">
    <source>
        <dbReference type="Proteomes" id="UP000193978"/>
    </source>
</evidence>
<name>A0A1W6MVT0_9HYPH</name>
<dbReference type="EMBL" id="CP019948">
    <property type="protein sequence ID" value="ARN81599.1"/>
    <property type="molecule type" value="Genomic_DNA"/>
</dbReference>